<name>A0A401VY13_STREY</name>
<sequence>MDHAGGDSNPDTRTARERLKVERARDAGRRRARWRFSVVGAVVVVAAVIGVVFALGGGAEDEAAGKPLVVPANTVGEQRTSVLYGKADARHTLAVVVDPRSASCARMEGALGRTMRELAGKGAYRIEYRLATVEDDARGGQGSRRAVNALGAAADEGPEEFVRYLGAVLAGRSGREEWDGDALASADTLLGIAGRVDGLRTSAFDKAVRELTYLPWAKKVAAAHNQEGDEDALPAVTLDGSAVTVLGDDGAPVSPREFVRQVRGEKG</sequence>
<evidence type="ECO:0000256" key="1">
    <source>
        <dbReference type="SAM" id="Phobius"/>
    </source>
</evidence>
<dbReference type="RefSeq" id="WP_170251640.1">
    <property type="nucleotide sequence ID" value="NZ_BHZD01000001.1"/>
</dbReference>
<organism evidence="3 4">
    <name type="scientific">Streptomyces paromomycinus</name>
    <name type="common">Streptomyces rimosus subsp. paromomycinus</name>
    <dbReference type="NCBI Taxonomy" id="92743"/>
    <lineage>
        <taxon>Bacteria</taxon>
        <taxon>Bacillati</taxon>
        <taxon>Actinomycetota</taxon>
        <taxon>Actinomycetes</taxon>
        <taxon>Kitasatosporales</taxon>
        <taxon>Streptomycetaceae</taxon>
        <taxon>Streptomyces</taxon>
    </lineage>
</organism>
<evidence type="ECO:0000259" key="2">
    <source>
        <dbReference type="Pfam" id="PF13462"/>
    </source>
</evidence>
<keyword evidence="4" id="KW-1185">Reference proteome</keyword>
<dbReference type="Gene3D" id="3.40.30.10">
    <property type="entry name" value="Glutaredoxin"/>
    <property type="match status" value="1"/>
</dbReference>
<reference evidence="3 4" key="1">
    <citation type="submission" date="2018-11" db="EMBL/GenBank/DDBJ databases">
        <title>Whole genome sequence of Streptomyces paromomycinus NBRC 15454(T).</title>
        <authorList>
            <person name="Komaki H."/>
            <person name="Tamura T."/>
        </authorList>
    </citation>
    <scope>NUCLEOTIDE SEQUENCE [LARGE SCALE GENOMIC DNA]</scope>
    <source>
        <strain evidence="3 4">NBRC 15454</strain>
    </source>
</reference>
<feature type="domain" description="Thioredoxin-like fold" evidence="2">
    <location>
        <begin position="79"/>
        <end position="243"/>
    </location>
</feature>
<dbReference type="SUPFAM" id="SSF52833">
    <property type="entry name" value="Thioredoxin-like"/>
    <property type="match status" value="1"/>
</dbReference>
<dbReference type="InterPro" id="IPR036249">
    <property type="entry name" value="Thioredoxin-like_sf"/>
</dbReference>
<dbReference type="Proteomes" id="UP000286746">
    <property type="component" value="Unassembled WGS sequence"/>
</dbReference>
<protein>
    <submittedName>
        <fullName evidence="3">DSBA oxidoreductase</fullName>
    </submittedName>
</protein>
<feature type="transmembrane region" description="Helical" evidence="1">
    <location>
        <begin position="34"/>
        <end position="56"/>
    </location>
</feature>
<dbReference type="AlphaFoldDB" id="A0A401VY13"/>
<accession>A0A401VY13</accession>
<evidence type="ECO:0000313" key="4">
    <source>
        <dbReference type="Proteomes" id="UP000286746"/>
    </source>
</evidence>
<dbReference type="EMBL" id="BHZD01000001">
    <property type="protein sequence ID" value="GCD41949.1"/>
    <property type="molecule type" value="Genomic_DNA"/>
</dbReference>
<proteinExistence type="predicted"/>
<dbReference type="Pfam" id="PF13462">
    <property type="entry name" value="Thioredoxin_4"/>
    <property type="match status" value="1"/>
</dbReference>
<comment type="caution">
    <text evidence="3">The sequence shown here is derived from an EMBL/GenBank/DDBJ whole genome shotgun (WGS) entry which is preliminary data.</text>
</comment>
<keyword evidence="1" id="KW-0472">Membrane</keyword>
<gene>
    <name evidence="3" type="ORF">GKJPGBOP_01607</name>
</gene>
<keyword evidence="1" id="KW-0812">Transmembrane</keyword>
<evidence type="ECO:0000313" key="3">
    <source>
        <dbReference type="EMBL" id="GCD41949.1"/>
    </source>
</evidence>
<keyword evidence="1" id="KW-1133">Transmembrane helix</keyword>
<dbReference type="InterPro" id="IPR012336">
    <property type="entry name" value="Thioredoxin-like_fold"/>
</dbReference>